<dbReference type="NCBIfam" id="TIGR01695">
    <property type="entry name" value="murJ_mviN"/>
    <property type="match status" value="1"/>
</dbReference>
<proteinExistence type="inferred from homology"/>
<keyword evidence="8" id="KW-0961">Cell wall biogenesis/degradation</keyword>
<dbReference type="PANTHER" id="PTHR47019:SF1">
    <property type="entry name" value="LIPID II FLIPPASE MURJ"/>
    <property type="match status" value="1"/>
</dbReference>
<evidence type="ECO:0000313" key="10">
    <source>
        <dbReference type="Proteomes" id="UP000179023"/>
    </source>
</evidence>
<feature type="transmembrane region" description="Helical" evidence="8">
    <location>
        <begin position="192"/>
        <end position="215"/>
    </location>
</feature>
<keyword evidence="7 8" id="KW-0472">Membrane</keyword>
<feature type="transmembrane region" description="Helical" evidence="8">
    <location>
        <begin position="354"/>
        <end position="376"/>
    </location>
</feature>
<comment type="similarity">
    <text evidence="8">Belongs to the MurJ/MviN family.</text>
</comment>
<keyword evidence="2 8" id="KW-1003">Cell membrane</keyword>
<feature type="transmembrane region" description="Helical" evidence="8">
    <location>
        <begin position="316"/>
        <end position="334"/>
    </location>
</feature>
<evidence type="ECO:0000256" key="3">
    <source>
        <dbReference type="ARBA" id="ARBA00022692"/>
    </source>
</evidence>
<dbReference type="InterPro" id="IPR004268">
    <property type="entry name" value="MurJ"/>
</dbReference>
<dbReference type="GO" id="GO:0034204">
    <property type="term" value="P:lipid translocation"/>
    <property type="evidence" value="ECO:0007669"/>
    <property type="project" value="TreeGrafter"/>
</dbReference>
<evidence type="ECO:0000256" key="5">
    <source>
        <dbReference type="ARBA" id="ARBA00022984"/>
    </source>
</evidence>
<dbReference type="CDD" id="cd13123">
    <property type="entry name" value="MATE_MurJ_like"/>
    <property type="match status" value="1"/>
</dbReference>
<dbReference type="STRING" id="1802270.A3C07_03600"/>
<evidence type="ECO:0000256" key="4">
    <source>
        <dbReference type="ARBA" id="ARBA00022960"/>
    </source>
</evidence>
<comment type="subcellular location">
    <subcellularLocation>
        <location evidence="1 8">Cell membrane</location>
        <topology evidence="1 8">Multi-pass membrane protein</topology>
    </subcellularLocation>
</comment>
<dbReference type="GO" id="GO:0015648">
    <property type="term" value="F:lipid-linked peptidoglycan transporter activity"/>
    <property type="evidence" value="ECO:0007669"/>
    <property type="project" value="UniProtKB-UniRule"/>
</dbReference>
<dbReference type="GO" id="GO:0005886">
    <property type="term" value="C:plasma membrane"/>
    <property type="evidence" value="ECO:0007669"/>
    <property type="project" value="UniProtKB-SubCell"/>
</dbReference>
<evidence type="ECO:0000313" key="9">
    <source>
        <dbReference type="EMBL" id="OGZ99468.1"/>
    </source>
</evidence>
<feature type="transmembrane region" description="Helical" evidence="8">
    <location>
        <begin position="413"/>
        <end position="439"/>
    </location>
</feature>
<keyword evidence="6 8" id="KW-1133">Transmembrane helix</keyword>
<dbReference type="GO" id="GO:0008360">
    <property type="term" value="P:regulation of cell shape"/>
    <property type="evidence" value="ECO:0007669"/>
    <property type="project" value="UniProtKB-KW"/>
</dbReference>
<dbReference type="InterPro" id="IPR051050">
    <property type="entry name" value="Lipid_II_flippase_MurJ/MviN"/>
</dbReference>
<keyword evidence="5 8" id="KW-0573">Peptidoglycan synthesis</keyword>
<feature type="transmembrane region" description="Helical" evidence="8">
    <location>
        <begin position="165"/>
        <end position="186"/>
    </location>
</feature>
<dbReference type="HAMAP" id="MF_02078">
    <property type="entry name" value="MurJ_MviN"/>
    <property type="match status" value="1"/>
</dbReference>
<dbReference type="AlphaFoldDB" id="A0A1G2KM71"/>
<comment type="pathway">
    <text evidence="8">Cell wall biogenesis; peptidoglycan biosynthesis.</text>
</comment>
<feature type="transmembrane region" description="Helical" evidence="8">
    <location>
        <begin position="250"/>
        <end position="271"/>
    </location>
</feature>
<comment type="caution">
    <text evidence="9">The sequence shown here is derived from an EMBL/GenBank/DDBJ whole genome shotgun (WGS) entry which is preliminary data.</text>
</comment>
<sequence length="446" mass="48444">MFAQLLNGKIKTVSGAAGILALSFFLSRVLGIVRDRMLTGVFGAGEDLDAYMAAFRIPDFLYAFLVIWGLSAVFLPLFSEYMAQDKEKAWRFVNNMMGMYAVFLGIGSLFAALFMRQLISLVAPGFEGAQLETTVLLSRFMLVSPLFFAFSAISAGVLQYFQKFVAYALAPLVYNLAIIAGIVFLAPSFGVLGVAMGVVIGALLHFLIQVPPLCVTGFSFRLRFSLGDPQVRKAFLLSIPRTIAGVAHQVNLTIMVAFASFLSAGTITIFTIAEHMYYFPVGVIGVSLATAAFPLLSKAGAERDMRNFSSTLVSALWRVAGIALPAALVLFLFREPLFRVLYLSGGFTVENVRLAAAVFGVFTLGIVFQSVIPLLVRAFFALQDTIAPTVAGVSAVLFNIVLAYVFLRSGWGIFALPWALVISGLFQCLLLSVLLVVVLRRNHKKP</sequence>
<evidence type="ECO:0000256" key="2">
    <source>
        <dbReference type="ARBA" id="ARBA00022475"/>
    </source>
</evidence>
<keyword evidence="3 8" id="KW-0812">Transmembrane</keyword>
<dbReference type="Proteomes" id="UP000179023">
    <property type="component" value="Unassembled WGS sequence"/>
</dbReference>
<evidence type="ECO:0000256" key="1">
    <source>
        <dbReference type="ARBA" id="ARBA00004651"/>
    </source>
</evidence>
<reference evidence="9 10" key="1">
    <citation type="journal article" date="2016" name="Nat. Commun.">
        <title>Thousands of microbial genomes shed light on interconnected biogeochemical processes in an aquifer system.</title>
        <authorList>
            <person name="Anantharaman K."/>
            <person name="Brown C.T."/>
            <person name="Hug L.A."/>
            <person name="Sharon I."/>
            <person name="Castelle C.J."/>
            <person name="Probst A.J."/>
            <person name="Thomas B.C."/>
            <person name="Singh A."/>
            <person name="Wilkins M.J."/>
            <person name="Karaoz U."/>
            <person name="Brodie E.L."/>
            <person name="Williams K.H."/>
            <person name="Hubbard S.S."/>
            <person name="Banfield J.F."/>
        </authorList>
    </citation>
    <scope>NUCLEOTIDE SEQUENCE [LARGE SCALE GENOMIC DNA]</scope>
</reference>
<feature type="transmembrane region" description="Helical" evidence="8">
    <location>
        <begin position="388"/>
        <end position="407"/>
    </location>
</feature>
<feature type="transmembrane region" description="Helical" evidence="8">
    <location>
        <begin position="139"/>
        <end position="158"/>
    </location>
</feature>
<comment type="caution">
    <text evidence="8">Lacks conserved residue(s) required for the propagation of feature annotation.</text>
</comment>
<keyword evidence="4 8" id="KW-0133">Cell shape</keyword>
<dbReference type="UniPathway" id="UPA00219"/>
<accession>A0A1G2KM71</accession>
<evidence type="ECO:0000256" key="8">
    <source>
        <dbReference type="HAMAP-Rule" id="MF_02078"/>
    </source>
</evidence>
<dbReference type="GO" id="GO:0009252">
    <property type="term" value="P:peptidoglycan biosynthetic process"/>
    <property type="evidence" value="ECO:0007669"/>
    <property type="project" value="UniProtKB-UniRule"/>
</dbReference>
<organism evidence="9 10">
    <name type="scientific">Candidatus Sungbacteria bacterium RIFCSPHIGHO2_02_FULL_47_11</name>
    <dbReference type="NCBI Taxonomy" id="1802270"/>
    <lineage>
        <taxon>Bacteria</taxon>
        <taxon>Candidatus Sungiibacteriota</taxon>
    </lineage>
</organism>
<name>A0A1G2KM71_9BACT</name>
<protein>
    <recommendedName>
        <fullName evidence="8">Probable lipid II flippase MurJ</fullName>
    </recommendedName>
</protein>
<feature type="transmembrane region" description="Helical" evidence="8">
    <location>
        <begin position="99"/>
        <end position="119"/>
    </location>
</feature>
<evidence type="ECO:0000256" key="6">
    <source>
        <dbReference type="ARBA" id="ARBA00022989"/>
    </source>
</evidence>
<dbReference type="PRINTS" id="PR01806">
    <property type="entry name" value="VIRFACTRMVIN"/>
</dbReference>
<gene>
    <name evidence="8" type="primary">murJ</name>
    <name evidence="9" type="ORF">A3C07_03600</name>
</gene>
<feature type="transmembrane region" description="Helical" evidence="8">
    <location>
        <begin position="277"/>
        <end position="296"/>
    </location>
</feature>
<comment type="function">
    <text evidence="8">Involved in peptidoglycan biosynthesis. Transports lipid-linked peptidoglycan precursors from the inner to the outer leaflet of the cytoplasmic membrane.</text>
</comment>
<dbReference type="GO" id="GO:0071555">
    <property type="term" value="P:cell wall organization"/>
    <property type="evidence" value="ECO:0007669"/>
    <property type="project" value="UniProtKB-KW"/>
</dbReference>
<feature type="transmembrane region" description="Helical" evidence="8">
    <location>
        <begin position="60"/>
        <end position="78"/>
    </location>
</feature>
<keyword evidence="8" id="KW-0813">Transport</keyword>
<dbReference type="EMBL" id="MHQI01000040">
    <property type="protein sequence ID" value="OGZ99468.1"/>
    <property type="molecule type" value="Genomic_DNA"/>
</dbReference>
<dbReference type="PANTHER" id="PTHR47019">
    <property type="entry name" value="LIPID II FLIPPASE MURJ"/>
    <property type="match status" value="1"/>
</dbReference>
<dbReference type="Pfam" id="PF03023">
    <property type="entry name" value="MurJ"/>
    <property type="match status" value="1"/>
</dbReference>
<evidence type="ECO:0000256" key="7">
    <source>
        <dbReference type="ARBA" id="ARBA00023136"/>
    </source>
</evidence>